<keyword evidence="4" id="KW-0411">Iron-sulfur</keyword>
<evidence type="ECO:0000256" key="1">
    <source>
        <dbReference type="ARBA" id="ARBA00022691"/>
    </source>
</evidence>
<evidence type="ECO:0000259" key="5">
    <source>
        <dbReference type="PROSITE" id="PS51918"/>
    </source>
</evidence>
<accession>A0A2N2F3C0</accession>
<evidence type="ECO:0000313" key="6">
    <source>
        <dbReference type="EMBL" id="PKN02646.1"/>
    </source>
</evidence>
<dbReference type="SUPFAM" id="SSF102114">
    <property type="entry name" value="Radical SAM enzymes"/>
    <property type="match status" value="1"/>
</dbReference>
<comment type="caution">
    <text evidence="6">The sequence shown here is derived from an EMBL/GenBank/DDBJ whole genome shotgun (WGS) entry which is preliminary data.</text>
</comment>
<evidence type="ECO:0000256" key="3">
    <source>
        <dbReference type="ARBA" id="ARBA00023004"/>
    </source>
</evidence>
<dbReference type="AlphaFoldDB" id="A0A2N2F3C0"/>
<protein>
    <recommendedName>
        <fullName evidence="5">Radical SAM core domain-containing protein</fullName>
    </recommendedName>
</protein>
<keyword evidence="2" id="KW-0479">Metal-binding</keyword>
<dbReference type="SFLD" id="SFLDS00029">
    <property type="entry name" value="Radical_SAM"/>
    <property type="match status" value="1"/>
</dbReference>
<evidence type="ECO:0000313" key="7">
    <source>
        <dbReference type="Proteomes" id="UP000233417"/>
    </source>
</evidence>
<dbReference type="PROSITE" id="PS51918">
    <property type="entry name" value="RADICAL_SAM"/>
    <property type="match status" value="1"/>
</dbReference>
<dbReference type="Pfam" id="PF13186">
    <property type="entry name" value="SPASM"/>
    <property type="match status" value="1"/>
</dbReference>
<dbReference type="PANTHER" id="PTHR11228">
    <property type="entry name" value="RADICAL SAM DOMAIN PROTEIN"/>
    <property type="match status" value="1"/>
</dbReference>
<dbReference type="PANTHER" id="PTHR11228:SF7">
    <property type="entry name" value="PQQA PEPTIDE CYCLASE"/>
    <property type="match status" value="1"/>
</dbReference>
<name>A0A2N2F3C0_9BACT</name>
<dbReference type="GO" id="GO:0051536">
    <property type="term" value="F:iron-sulfur cluster binding"/>
    <property type="evidence" value="ECO:0007669"/>
    <property type="project" value="UniProtKB-KW"/>
</dbReference>
<dbReference type="SMART" id="SM00729">
    <property type="entry name" value="Elp3"/>
    <property type="match status" value="1"/>
</dbReference>
<sequence length="424" mass="48608">MDYKIPSGVYFFQGARNSVLCDTRNGKVYSLNSVSSKQIRESQVDSELARMLIQLDLLCIEKKEEEEKLVKSSELEFAWFEVTTSSCNLRCRHCYLGNPVNSFSKKRKMPQEQWREIIAQTYSLGVRSCQFIGGEPLLYNHRVDGVLDLCDYACECGYKRVEIFSNLQLVTKELAQRIKSQRIRVATSLYSVVPFVHDSITGHTGSQEKTVSAIRLLKELGVDVRVEIVLMSLNQDTVEETISFLEQLGVRHRTPDPIRPTGFGSDEFLLPDEKYLYRYGLMLEPNFYASKRRILRNQDYNNCLANKFVVTENGDIFPCVFTRRNAYGNVRQGSVSEILNGVGARKVRKITKDSILVCQDCEYRYVCSDCRPLAADTYQTEDAFSCYPNPRCTYNPYTGVWGKGIWVQKNSKLEYEPFPSSSES</sequence>
<feature type="domain" description="Radical SAM core" evidence="5">
    <location>
        <begin position="72"/>
        <end position="292"/>
    </location>
</feature>
<dbReference type="InterPro" id="IPR023885">
    <property type="entry name" value="4Fe4S-binding_SPASM_dom"/>
</dbReference>
<dbReference type="GO" id="GO:0046872">
    <property type="term" value="F:metal ion binding"/>
    <property type="evidence" value="ECO:0007669"/>
    <property type="project" value="UniProtKB-KW"/>
</dbReference>
<evidence type="ECO:0000256" key="4">
    <source>
        <dbReference type="ARBA" id="ARBA00023014"/>
    </source>
</evidence>
<dbReference type="Pfam" id="PF04055">
    <property type="entry name" value="Radical_SAM"/>
    <property type="match status" value="1"/>
</dbReference>
<organism evidence="6 7">
    <name type="scientific">Candidatus Dojkabacteria bacterium HGW-Dojkabacteria-1</name>
    <dbReference type="NCBI Taxonomy" id="2013761"/>
    <lineage>
        <taxon>Bacteria</taxon>
        <taxon>Candidatus Dojkabacteria</taxon>
    </lineage>
</organism>
<dbReference type="InterPro" id="IPR058240">
    <property type="entry name" value="rSAM_sf"/>
</dbReference>
<dbReference type="Proteomes" id="UP000233417">
    <property type="component" value="Unassembled WGS sequence"/>
</dbReference>
<reference evidence="6 7" key="1">
    <citation type="journal article" date="2017" name="ISME J.">
        <title>Potential for microbial H2 and metal transformations associated with novel bacteria and archaea in deep terrestrial subsurface sediments.</title>
        <authorList>
            <person name="Hernsdorf A.W."/>
            <person name="Amano Y."/>
            <person name="Miyakawa K."/>
            <person name="Ise K."/>
            <person name="Suzuki Y."/>
            <person name="Anantharaman K."/>
            <person name="Probst A."/>
            <person name="Burstein D."/>
            <person name="Thomas B.C."/>
            <person name="Banfield J.F."/>
        </authorList>
    </citation>
    <scope>NUCLEOTIDE SEQUENCE [LARGE SCALE GENOMIC DNA]</scope>
    <source>
        <strain evidence="6">HGW-Dojkabacteria-1</strain>
    </source>
</reference>
<gene>
    <name evidence="6" type="ORF">CVU76_01240</name>
</gene>
<dbReference type="CDD" id="cd01335">
    <property type="entry name" value="Radical_SAM"/>
    <property type="match status" value="1"/>
</dbReference>
<dbReference type="SFLD" id="SFLDG01386">
    <property type="entry name" value="main_SPASM_domain-containing"/>
    <property type="match status" value="1"/>
</dbReference>
<keyword evidence="1" id="KW-0949">S-adenosyl-L-methionine</keyword>
<proteinExistence type="predicted"/>
<evidence type="ECO:0000256" key="2">
    <source>
        <dbReference type="ARBA" id="ARBA00022723"/>
    </source>
</evidence>
<dbReference type="InterPro" id="IPR050377">
    <property type="entry name" value="Radical_SAM_PqqE_MftC-like"/>
</dbReference>
<dbReference type="Gene3D" id="3.20.20.70">
    <property type="entry name" value="Aldolase class I"/>
    <property type="match status" value="1"/>
</dbReference>
<dbReference type="InterPro" id="IPR007197">
    <property type="entry name" value="rSAM"/>
</dbReference>
<dbReference type="InterPro" id="IPR013785">
    <property type="entry name" value="Aldolase_TIM"/>
</dbReference>
<dbReference type="InterPro" id="IPR006638">
    <property type="entry name" value="Elp3/MiaA/NifB-like_rSAM"/>
</dbReference>
<dbReference type="GO" id="GO:0003824">
    <property type="term" value="F:catalytic activity"/>
    <property type="evidence" value="ECO:0007669"/>
    <property type="project" value="InterPro"/>
</dbReference>
<dbReference type="NCBIfam" id="TIGR04085">
    <property type="entry name" value="rSAM_more_4Fe4S"/>
    <property type="match status" value="1"/>
</dbReference>
<dbReference type="EMBL" id="PHAO01000001">
    <property type="protein sequence ID" value="PKN02646.1"/>
    <property type="molecule type" value="Genomic_DNA"/>
</dbReference>
<keyword evidence="3" id="KW-0408">Iron</keyword>
<dbReference type="SFLD" id="SFLDG01067">
    <property type="entry name" value="SPASM/twitch_domain_containing"/>
    <property type="match status" value="1"/>
</dbReference>